<dbReference type="GO" id="GO:0008270">
    <property type="term" value="F:zinc ion binding"/>
    <property type="evidence" value="ECO:0007669"/>
    <property type="project" value="UniProtKB-KW"/>
</dbReference>
<evidence type="ECO:0000313" key="7">
    <source>
        <dbReference type="EMBL" id="GEU84561.1"/>
    </source>
</evidence>
<keyword evidence="3" id="KW-0863">Zinc-finger</keyword>
<dbReference type="InterPro" id="IPR057670">
    <property type="entry name" value="SH3_retrovirus"/>
</dbReference>
<gene>
    <name evidence="7" type="ORF">Tci_056539</name>
</gene>
<evidence type="ECO:0000256" key="2">
    <source>
        <dbReference type="ARBA" id="ARBA00022801"/>
    </source>
</evidence>
<evidence type="ECO:0000259" key="5">
    <source>
        <dbReference type="PROSITE" id="PS50158"/>
    </source>
</evidence>
<feature type="compositionally biased region" description="Low complexity" evidence="4">
    <location>
        <begin position="777"/>
        <end position="788"/>
    </location>
</feature>
<feature type="region of interest" description="Disordered" evidence="4">
    <location>
        <begin position="133"/>
        <end position="235"/>
    </location>
</feature>
<dbReference type="Gene3D" id="3.30.420.10">
    <property type="entry name" value="Ribonuclease H-like superfamily/Ribonuclease H"/>
    <property type="match status" value="1"/>
</dbReference>
<dbReference type="InterPro" id="IPR001878">
    <property type="entry name" value="Znf_CCHC"/>
</dbReference>
<dbReference type="GO" id="GO:0016787">
    <property type="term" value="F:hydrolase activity"/>
    <property type="evidence" value="ECO:0007669"/>
    <property type="project" value="UniProtKB-KW"/>
</dbReference>
<keyword evidence="3" id="KW-0862">Zinc</keyword>
<dbReference type="EMBL" id="BKCJ010008921">
    <property type="protein sequence ID" value="GEU84561.1"/>
    <property type="molecule type" value="Genomic_DNA"/>
</dbReference>
<keyword evidence="2" id="KW-0378">Hydrolase</keyword>
<proteinExistence type="predicted"/>
<dbReference type="Pfam" id="PF07727">
    <property type="entry name" value="RVT_2"/>
    <property type="match status" value="2"/>
</dbReference>
<feature type="region of interest" description="Disordered" evidence="4">
    <location>
        <begin position="814"/>
        <end position="833"/>
    </location>
</feature>
<feature type="domain" description="CCHC-type" evidence="5">
    <location>
        <begin position="369"/>
        <end position="383"/>
    </location>
</feature>
<feature type="compositionally biased region" description="Polar residues" evidence="4">
    <location>
        <begin position="188"/>
        <end position="200"/>
    </location>
</feature>
<organism evidence="7">
    <name type="scientific">Tanacetum cinerariifolium</name>
    <name type="common">Dalmatian daisy</name>
    <name type="synonym">Chrysanthemum cinerariifolium</name>
    <dbReference type="NCBI Taxonomy" id="118510"/>
    <lineage>
        <taxon>Eukaryota</taxon>
        <taxon>Viridiplantae</taxon>
        <taxon>Streptophyta</taxon>
        <taxon>Embryophyta</taxon>
        <taxon>Tracheophyta</taxon>
        <taxon>Spermatophyta</taxon>
        <taxon>Magnoliopsida</taxon>
        <taxon>eudicotyledons</taxon>
        <taxon>Gunneridae</taxon>
        <taxon>Pentapetalae</taxon>
        <taxon>asterids</taxon>
        <taxon>campanulids</taxon>
        <taxon>Asterales</taxon>
        <taxon>Asteraceae</taxon>
        <taxon>Asteroideae</taxon>
        <taxon>Anthemideae</taxon>
        <taxon>Anthemidinae</taxon>
        <taxon>Tanacetum</taxon>
    </lineage>
</organism>
<feature type="region of interest" description="Disordered" evidence="4">
    <location>
        <begin position="430"/>
        <end position="462"/>
    </location>
</feature>
<feature type="compositionally biased region" description="Polar residues" evidence="4">
    <location>
        <begin position="139"/>
        <end position="166"/>
    </location>
</feature>
<dbReference type="AlphaFoldDB" id="A0A6L2NE90"/>
<dbReference type="SUPFAM" id="SSF53098">
    <property type="entry name" value="Ribonuclease H-like"/>
    <property type="match status" value="1"/>
</dbReference>
<dbReference type="Pfam" id="PF25597">
    <property type="entry name" value="SH3_retrovirus"/>
    <property type="match status" value="1"/>
</dbReference>
<evidence type="ECO:0000259" key="6">
    <source>
        <dbReference type="PROSITE" id="PS50994"/>
    </source>
</evidence>
<feature type="compositionally biased region" description="Low complexity" evidence="4">
    <location>
        <begin position="214"/>
        <end position="224"/>
    </location>
</feature>
<dbReference type="InterPro" id="IPR036397">
    <property type="entry name" value="RNaseH_sf"/>
</dbReference>
<dbReference type="SMART" id="SM00343">
    <property type="entry name" value="ZnF_C2HC"/>
    <property type="match status" value="1"/>
</dbReference>
<reference evidence="7" key="1">
    <citation type="journal article" date="2019" name="Sci. Rep.">
        <title>Draft genome of Tanacetum cinerariifolium, the natural source of mosquito coil.</title>
        <authorList>
            <person name="Yamashiro T."/>
            <person name="Shiraishi A."/>
            <person name="Satake H."/>
            <person name="Nakayama K."/>
        </authorList>
    </citation>
    <scope>NUCLEOTIDE SEQUENCE</scope>
</reference>
<dbReference type="Gene3D" id="4.10.60.10">
    <property type="entry name" value="Zinc finger, CCHC-type"/>
    <property type="match status" value="1"/>
</dbReference>
<dbReference type="GO" id="GO:0003676">
    <property type="term" value="F:nucleic acid binding"/>
    <property type="evidence" value="ECO:0007669"/>
    <property type="project" value="InterPro"/>
</dbReference>
<dbReference type="InterPro" id="IPR013103">
    <property type="entry name" value="RVT_2"/>
</dbReference>
<evidence type="ECO:0000256" key="4">
    <source>
        <dbReference type="SAM" id="MobiDB-lite"/>
    </source>
</evidence>
<dbReference type="PANTHER" id="PTHR42648:SF32">
    <property type="entry name" value="RIBONUCLEASE H-LIKE DOMAIN, GAG-PRE-INTEGRASE DOMAIN PROTEIN-RELATED"/>
    <property type="match status" value="1"/>
</dbReference>
<dbReference type="PANTHER" id="PTHR42648">
    <property type="entry name" value="TRANSPOSASE, PUTATIVE-RELATED"/>
    <property type="match status" value="1"/>
</dbReference>
<dbReference type="PROSITE" id="PS50994">
    <property type="entry name" value="INTEGRASE"/>
    <property type="match status" value="1"/>
</dbReference>
<dbReference type="InterPro" id="IPR012337">
    <property type="entry name" value="RNaseH-like_sf"/>
</dbReference>
<feature type="compositionally biased region" description="Pro residues" evidence="4">
    <location>
        <begin position="226"/>
        <end position="235"/>
    </location>
</feature>
<name>A0A6L2NE90_TANCI</name>
<feature type="domain" description="Integrase catalytic" evidence="6">
    <location>
        <begin position="544"/>
        <end position="711"/>
    </location>
</feature>
<dbReference type="InterPro" id="IPR039537">
    <property type="entry name" value="Retrotran_Ty1/copia-like"/>
</dbReference>
<evidence type="ECO:0000256" key="1">
    <source>
        <dbReference type="ARBA" id="ARBA00022723"/>
    </source>
</evidence>
<keyword evidence="1" id="KW-0479">Metal-binding</keyword>
<dbReference type="InterPro" id="IPR036875">
    <property type="entry name" value="Znf_CCHC_sf"/>
</dbReference>
<dbReference type="GO" id="GO:0015074">
    <property type="term" value="P:DNA integration"/>
    <property type="evidence" value="ECO:0007669"/>
    <property type="project" value="InterPro"/>
</dbReference>
<evidence type="ECO:0000256" key="3">
    <source>
        <dbReference type="PROSITE-ProRule" id="PRU00047"/>
    </source>
</evidence>
<comment type="caution">
    <text evidence="7">The sequence shown here is derived from an EMBL/GenBank/DDBJ whole genome shotgun (WGS) entry which is preliminary data.</text>
</comment>
<sequence length="1152" mass="131529">MYTRASNSELVEPLFKPKRTLNRRLRRINRRVPFDQGNNPPQHPRVVYPPILDINYFHHFLVTLKNLNPMDDEPMWAADHVVAPTPAFVITISKTANEFAIKDTFMDLKNKLEITTKNHQASIQNLEAKFDRFADKQSSRPSGFLPSNTQPNPKGSSSKPYQPSQARNEHVNAISTRSGKSYDLPVNLNDQQNDSETPINFDSDDEDDELTPQPKLKTTPVKETPTPKPYKPKVPYPQCLRKEKMETQYGKCLDMIRVVRINVPLVDVLAGMPKYGKFLKELAIEKRFGGNSATKKTQRNVIKKQYENFNASNSEDLEQIHPDNLEEIDLKWQMAMLTMRVRRFLKNTGRKLNLNRNKTVGFDKTKVECYNCHKRGHFARECRAPRAQDNRKWKAQEGMCLLKLLTPQPWCFVMDLEPVVETSEVKASEDKPQVARNNSGPSIIKDWISDSEDEAESRPKIEKKTVKHTVTVNTARPVITAHPKTTMNAAKARPKAVLNAVKGNEVYAVKALACWVWKLKTKVIDHVNPQIDLQEKEVIDSGCSSHMTGNMSYLIDYKKIEGGYVAFGCNPEGGKITGKASKDETNGILKSFITRIENLVDHKVKVIRCDNGTEFKNKDMNQFCEIKGIMRQYSVARTPQENGVAEMRNRTLIEAARTMLADFKLPTTFWAEAVNTACYVQSRVLVTKPHNKTLYELLHGRTPALGFMRPFGYPITILNTIDHLGKFDGKADEGFFFGYSLNSKEFRVFNSRTKIVEETLHIRFSENTPNNIGTQSNGNAGTKDNNNNACQATKEKELGKYYILLPLWTVDPPFPQDPKSSQDGGFKPSNDVGMKVNEVPRQENKCKDHKEKDSVNSTNRVNAVSSTINAASNKVNVVGRKSSIELLDDPSMSELEDINIFAYSNEDVFGSKWVFKNKMDEKEIMIRNKARLVAQGHSQEEGIDYDEVFAPVARIESIRLFLDYALFKDFVVYQMDVNSAFLYGKIREEVGKIDKILFIRRHKDDIFLVQVYFDDIIFGFTKKELCNAFEKLMHAKFQMSFMGELTFFLRLQVKQKQDEIFISKDKYIAEILKKYGFSEVKIASTPMETQKPLLKDEDGEEVDIHIYKSMIGSLMYLTSLRPDIMFVVCACARYQVNPKVSHIHAVKGSLDT</sequence>
<protein>
    <submittedName>
        <fullName evidence="7">Retrovirus-related Pol polyprotein from transposon TNT 1-94</fullName>
    </submittedName>
</protein>
<dbReference type="InterPro" id="IPR001584">
    <property type="entry name" value="Integrase_cat-core"/>
</dbReference>
<feature type="region of interest" description="Disordered" evidence="4">
    <location>
        <begin position="767"/>
        <end position="788"/>
    </location>
</feature>
<feature type="compositionally biased region" description="Polar residues" evidence="4">
    <location>
        <begin position="767"/>
        <end position="776"/>
    </location>
</feature>
<dbReference type="PROSITE" id="PS50158">
    <property type="entry name" value="ZF_CCHC"/>
    <property type="match status" value="1"/>
</dbReference>
<dbReference type="SUPFAM" id="SSF57756">
    <property type="entry name" value="Retrovirus zinc finger-like domains"/>
    <property type="match status" value="1"/>
</dbReference>
<accession>A0A6L2NE90</accession>